<accession>A0ABR7M599</accession>
<feature type="transmembrane region" description="Helical" evidence="1">
    <location>
        <begin position="82"/>
        <end position="105"/>
    </location>
</feature>
<dbReference type="PANTHER" id="PTHR44216">
    <property type="entry name" value="PROTEIN O-MANNOSYL-TRANSFERASE TMTC2"/>
    <property type="match status" value="1"/>
</dbReference>
<protein>
    <recommendedName>
        <fullName evidence="4">Glycosyltransferase RgtA/B/C/D-like domain-containing protein</fullName>
    </recommendedName>
</protein>
<feature type="transmembrane region" description="Helical" evidence="1">
    <location>
        <begin position="20"/>
        <end position="37"/>
    </location>
</feature>
<feature type="transmembrane region" description="Helical" evidence="1">
    <location>
        <begin position="213"/>
        <end position="231"/>
    </location>
</feature>
<name>A0ABR7M599_9BACT</name>
<evidence type="ECO:0000256" key="1">
    <source>
        <dbReference type="SAM" id="Phobius"/>
    </source>
</evidence>
<dbReference type="InterPro" id="IPR052384">
    <property type="entry name" value="TMTC_O-mannosyltransferase"/>
</dbReference>
<evidence type="ECO:0000313" key="2">
    <source>
        <dbReference type="EMBL" id="MBC6490186.1"/>
    </source>
</evidence>
<feature type="transmembrane region" description="Helical" evidence="1">
    <location>
        <begin position="360"/>
        <end position="377"/>
    </location>
</feature>
<feature type="transmembrane region" description="Helical" evidence="1">
    <location>
        <begin position="275"/>
        <end position="297"/>
    </location>
</feature>
<feature type="transmembrane region" description="Helical" evidence="1">
    <location>
        <begin position="176"/>
        <end position="201"/>
    </location>
</feature>
<keyword evidence="1" id="KW-0812">Transmembrane</keyword>
<reference evidence="2 3" key="1">
    <citation type="submission" date="2016-07" db="EMBL/GenBank/DDBJ databases">
        <title>Genome analysis of Flavihumibacter stibioxidans YS-17.</title>
        <authorList>
            <person name="Shi K."/>
            <person name="Han Y."/>
            <person name="Wang G."/>
        </authorList>
    </citation>
    <scope>NUCLEOTIDE SEQUENCE [LARGE SCALE GENOMIC DNA]</scope>
    <source>
        <strain evidence="2 3">YS-17</strain>
    </source>
</reference>
<feature type="transmembrane region" description="Helical" evidence="1">
    <location>
        <begin position="335"/>
        <end position="353"/>
    </location>
</feature>
<dbReference type="Proteomes" id="UP000765802">
    <property type="component" value="Unassembled WGS sequence"/>
</dbReference>
<evidence type="ECO:0008006" key="4">
    <source>
        <dbReference type="Google" id="ProtNLM"/>
    </source>
</evidence>
<proteinExistence type="predicted"/>
<dbReference type="EMBL" id="MBUA01000001">
    <property type="protein sequence ID" value="MBC6490186.1"/>
    <property type="molecule type" value="Genomic_DNA"/>
</dbReference>
<sequence length="493" mass="56881">MAVRNRVGSFFEKYPREMSWLLFGLCLFTTILAYYPGNFYLLNDDLIHIPESIKGKVFQNRFQRPVHELSLTMDYHVWGGAIIGYHITKLLIHISCTFLVLKLSFQLFKRYAPESSFDGLNFALITASVFCLYPFHSEAVLWILGRTASLACVFFLLSLVFLLSKYHSVIRLGLSLAFFGIGLFTYESVWILPVLVIFLAISDRYLTMEGSRITWKQASLFLTIFIGNLLFRHLFLGRVASDYELNASVATVIKPLILNYNRLLARSFLPPMDSTVNFIVLYGLVLLGMVVLIYRYFRPIKKHYFLYLMIACFGLSLFPVITLGIDTHDRESERFLYLPSVFFCLLISYLMVVNRLDNRYKFLVIMVLLIGYSFFTLQNAKDYKMAGRLNAQLFEKIELASKSTINEIQIDLPYEFNGVPTLRIGLAEGVDWLTTVDSATVHVKDTLEIIPVSGFRWLTEEYGHIYFDTCYSGKIICLFDPRSAFSIQKHPLR</sequence>
<feature type="transmembrane region" description="Helical" evidence="1">
    <location>
        <begin position="304"/>
        <end position="323"/>
    </location>
</feature>
<comment type="caution">
    <text evidence="2">The sequence shown here is derived from an EMBL/GenBank/DDBJ whole genome shotgun (WGS) entry which is preliminary data.</text>
</comment>
<keyword evidence="3" id="KW-1185">Reference proteome</keyword>
<keyword evidence="1" id="KW-0472">Membrane</keyword>
<evidence type="ECO:0000313" key="3">
    <source>
        <dbReference type="Proteomes" id="UP000765802"/>
    </source>
</evidence>
<keyword evidence="1" id="KW-1133">Transmembrane helix</keyword>
<dbReference type="PANTHER" id="PTHR44216:SF3">
    <property type="entry name" value="PROTEIN O-MANNOSYL-TRANSFERASE TMTC2"/>
    <property type="match status" value="1"/>
</dbReference>
<gene>
    <name evidence="2" type="ORF">BC349_04370</name>
</gene>
<feature type="transmembrane region" description="Helical" evidence="1">
    <location>
        <begin position="141"/>
        <end position="164"/>
    </location>
</feature>
<organism evidence="2 3">
    <name type="scientific">Flavihumibacter stibioxidans</name>
    <dbReference type="NCBI Taxonomy" id="1834163"/>
    <lineage>
        <taxon>Bacteria</taxon>
        <taxon>Pseudomonadati</taxon>
        <taxon>Bacteroidota</taxon>
        <taxon>Chitinophagia</taxon>
        <taxon>Chitinophagales</taxon>
        <taxon>Chitinophagaceae</taxon>
        <taxon>Flavihumibacter</taxon>
    </lineage>
</organism>